<dbReference type="EMBL" id="BAQW01000013">
    <property type="protein sequence ID" value="GBR14968.1"/>
    <property type="molecule type" value="Genomic_DNA"/>
</dbReference>
<reference evidence="1" key="1">
    <citation type="submission" date="2013-04" db="EMBL/GenBank/DDBJ databases">
        <title>The genome sequencing project of 58 acetic acid bacteria.</title>
        <authorList>
            <person name="Okamoto-Kainuma A."/>
            <person name="Ishikawa M."/>
            <person name="Umino S."/>
            <person name="Koizumi Y."/>
            <person name="Shiwa Y."/>
            <person name="Yoshikawa H."/>
            <person name="Matsutani M."/>
            <person name="Matsushita K."/>
        </authorList>
    </citation>
    <scope>NUCLEOTIDE SEQUENCE</scope>
    <source>
        <strain evidence="1">NRIC 0228</strain>
    </source>
</reference>
<sequence>MYARSNAIFNGLSPVMQALVLLVEGCIHNWKSGHAAKHVFPILIRETLMLPDVIGAPGLRACPFKAV</sequence>
<organism evidence="1 2">
    <name type="scientific">Gluconobacter frateurii NRIC 0228</name>
    <dbReference type="NCBI Taxonomy" id="1307946"/>
    <lineage>
        <taxon>Bacteria</taxon>
        <taxon>Pseudomonadati</taxon>
        <taxon>Pseudomonadota</taxon>
        <taxon>Alphaproteobacteria</taxon>
        <taxon>Acetobacterales</taxon>
        <taxon>Acetobacteraceae</taxon>
        <taxon>Gluconobacter</taxon>
    </lineage>
</organism>
<gene>
    <name evidence="1" type="ORF">AA0228_2389</name>
</gene>
<proteinExistence type="predicted"/>
<keyword evidence="2" id="KW-1185">Reference proteome</keyword>
<protein>
    <recommendedName>
        <fullName evidence="3">Transposase</fullName>
    </recommendedName>
</protein>
<evidence type="ECO:0000313" key="1">
    <source>
        <dbReference type="EMBL" id="GBR14968.1"/>
    </source>
</evidence>
<dbReference type="Proteomes" id="UP001061070">
    <property type="component" value="Unassembled WGS sequence"/>
</dbReference>
<evidence type="ECO:0008006" key="3">
    <source>
        <dbReference type="Google" id="ProtNLM"/>
    </source>
</evidence>
<name>A0ABQ0QDX6_9PROT</name>
<comment type="caution">
    <text evidence="1">The sequence shown here is derived from an EMBL/GenBank/DDBJ whole genome shotgun (WGS) entry which is preliminary data.</text>
</comment>
<accession>A0ABQ0QDX6</accession>
<evidence type="ECO:0000313" key="2">
    <source>
        <dbReference type="Proteomes" id="UP001061070"/>
    </source>
</evidence>